<dbReference type="EMBL" id="BDRX01000025">
    <property type="protein sequence ID" value="GBF91531.1"/>
    <property type="molecule type" value="Genomic_DNA"/>
</dbReference>
<feature type="region of interest" description="Disordered" evidence="1">
    <location>
        <begin position="107"/>
        <end position="150"/>
    </location>
</feature>
<keyword evidence="3" id="KW-1185">Reference proteome</keyword>
<feature type="compositionally biased region" description="Gly residues" evidence="1">
    <location>
        <begin position="522"/>
        <end position="562"/>
    </location>
</feature>
<feature type="compositionally biased region" description="Low complexity" evidence="1">
    <location>
        <begin position="575"/>
        <end position="585"/>
    </location>
</feature>
<protein>
    <submittedName>
        <fullName evidence="2">Uncharacterized protein</fullName>
    </submittedName>
</protein>
<feature type="compositionally biased region" description="Pro residues" evidence="1">
    <location>
        <begin position="372"/>
        <end position="390"/>
    </location>
</feature>
<feature type="region of interest" description="Disordered" evidence="1">
    <location>
        <begin position="517"/>
        <end position="585"/>
    </location>
</feature>
<evidence type="ECO:0000313" key="2">
    <source>
        <dbReference type="EMBL" id="GBF91531.1"/>
    </source>
</evidence>
<organism evidence="2 3">
    <name type="scientific">Raphidocelis subcapitata</name>
    <dbReference type="NCBI Taxonomy" id="307507"/>
    <lineage>
        <taxon>Eukaryota</taxon>
        <taxon>Viridiplantae</taxon>
        <taxon>Chlorophyta</taxon>
        <taxon>core chlorophytes</taxon>
        <taxon>Chlorophyceae</taxon>
        <taxon>CS clade</taxon>
        <taxon>Sphaeropleales</taxon>
        <taxon>Selenastraceae</taxon>
        <taxon>Raphidocelis</taxon>
    </lineage>
</organism>
<feature type="compositionally biased region" description="Low complexity" evidence="1">
    <location>
        <begin position="107"/>
        <end position="129"/>
    </location>
</feature>
<dbReference type="Proteomes" id="UP000247498">
    <property type="component" value="Unassembled WGS sequence"/>
</dbReference>
<evidence type="ECO:0000313" key="3">
    <source>
        <dbReference type="Proteomes" id="UP000247498"/>
    </source>
</evidence>
<feature type="region of interest" description="Disordered" evidence="1">
    <location>
        <begin position="359"/>
        <end position="438"/>
    </location>
</feature>
<reference evidence="2 3" key="1">
    <citation type="journal article" date="2018" name="Sci. Rep.">
        <title>Raphidocelis subcapitata (=Pseudokirchneriella subcapitata) provides an insight into genome evolution and environmental adaptations in the Sphaeropleales.</title>
        <authorList>
            <person name="Suzuki S."/>
            <person name="Yamaguchi H."/>
            <person name="Nakajima N."/>
            <person name="Kawachi M."/>
        </authorList>
    </citation>
    <scope>NUCLEOTIDE SEQUENCE [LARGE SCALE GENOMIC DNA]</scope>
    <source>
        <strain evidence="2 3">NIES-35</strain>
    </source>
</reference>
<feature type="compositionally biased region" description="Gly residues" evidence="1">
    <location>
        <begin position="130"/>
        <end position="141"/>
    </location>
</feature>
<gene>
    <name evidence="2" type="ORF">Rsub_04271</name>
</gene>
<feature type="compositionally biased region" description="Low complexity" evidence="1">
    <location>
        <begin position="404"/>
        <end position="417"/>
    </location>
</feature>
<name>A0A2V0NV90_9CHLO</name>
<proteinExistence type="predicted"/>
<comment type="caution">
    <text evidence="2">The sequence shown here is derived from an EMBL/GenBank/DDBJ whole genome shotgun (WGS) entry which is preliminary data.</text>
</comment>
<dbReference type="InParanoid" id="A0A2V0NV90"/>
<dbReference type="AlphaFoldDB" id="A0A2V0NV90"/>
<accession>A0A2V0NV90</accession>
<evidence type="ECO:0000256" key="1">
    <source>
        <dbReference type="SAM" id="MobiDB-lite"/>
    </source>
</evidence>
<sequence length="585" mass="58403">MAETDGEASSAMAMLGPVYYMECPQEELADLDLHIHDDKLIIGDDLPGAADSPRLDAGVQQPAPAGAGRSLLASGGAFVAAPPDASMLLPGGGHPWFWQVPQLHLQQPQPPQYHFQQPGMPSAPPASEGPGAGATSGGDAGGDAAPAGGDGAVGDGGGAAAAAPAPYADAPAARLLVVNAGMCLAPGDAARLTLEVLKKLGDQLAVADPDNPEPPIKLRNQLRWFAASCGCSPGAQQPLASLVAARWTLGDGQGDAVVGEAAFHASVEQSFEALLSQQLSRDPSLLQDEDRLAEAAHDADNRAKLEAMAAAAGLQAPAFAEWCAAHGSGDQARLAAERGARAARRHWIRDRLLGTGGWAGLSGSAIGQQVQPPQPPQPQAPPQPMQPQPPQQGQQAQRRRRTAADVVRAALAKAGVAPAPPPAPLHGPANDTSRADAAAAAAAAAARAARPDAPDGAALESAWRLRIEQAADDVTRGAVLDAAVDEILAFLEAGGKLPKPVGPRPGKLPEQQLERVILGLGRPRGGGGGGGGDAGAGGSGGTAGNSGAGGEAADGGSSGGPGASSVQQAPPPSLSPGAAASEDRL</sequence>